<keyword evidence="2" id="KW-1185">Reference proteome</keyword>
<proteinExistence type="predicted"/>
<dbReference type="Proteomes" id="UP000004508">
    <property type="component" value="Unassembled WGS sequence"/>
</dbReference>
<comment type="caution">
    <text evidence="1">The sequence shown here is derived from an EMBL/GenBank/DDBJ whole genome shotgun (WGS) entry which is preliminary data.</text>
</comment>
<evidence type="ECO:0000313" key="2">
    <source>
        <dbReference type="Proteomes" id="UP000004508"/>
    </source>
</evidence>
<organism evidence="1 2">
    <name type="scientific">Ktedonobacter racemifer DSM 44963</name>
    <dbReference type="NCBI Taxonomy" id="485913"/>
    <lineage>
        <taxon>Bacteria</taxon>
        <taxon>Bacillati</taxon>
        <taxon>Chloroflexota</taxon>
        <taxon>Ktedonobacteria</taxon>
        <taxon>Ktedonobacterales</taxon>
        <taxon>Ktedonobacteraceae</taxon>
        <taxon>Ktedonobacter</taxon>
    </lineage>
</organism>
<accession>D6TG40</accession>
<reference evidence="1 2" key="1">
    <citation type="journal article" date="2011" name="Stand. Genomic Sci.">
        <title>Non-contiguous finished genome sequence and contextual data of the filamentous soil bacterium Ktedonobacter racemifer type strain (SOSP1-21).</title>
        <authorList>
            <person name="Chang Y.J."/>
            <person name="Land M."/>
            <person name="Hauser L."/>
            <person name="Chertkov O."/>
            <person name="Del Rio T.G."/>
            <person name="Nolan M."/>
            <person name="Copeland A."/>
            <person name="Tice H."/>
            <person name="Cheng J.F."/>
            <person name="Lucas S."/>
            <person name="Han C."/>
            <person name="Goodwin L."/>
            <person name="Pitluck S."/>
            <person name="Ivanova N."/>
            <person name="Ovchinikova G."/>
            <person name="Pati A."/>
            <person name="Chen A."/>
            <person name="Palaniappan K."/>
            <person name="Mavromatis K."/>
            <person name="Liolios K."/>
            <person name="Brettin T."/>
            <person name="Fiebig A."/>
            <person name="Rohde M."/>
            <person name="Abt B."/>
            <person name="Goker M."/>
            <person name="Detter J.C."/>
            <person name="Woyke T."/>
            <person name="Bristow J."/>
            <person name="Eisen J.A."/>
            <person name="Markowitz V."/>
            <person name="Hugenholtz P."/>
            <person name="Kyrpides N.C."/>
            <person name="Klenk H.P."/>
            <person name="Lapidus A."/>
        </authorList>
    </citation>
    <scope>NUCLEOTIDE SEQUENCE [LARGE SCALE GENOMIC DNA]</scope>
    <source>
        <strain evidence="2">DSM 44963</strain>
    </source>
</reference>
<dbReference type="STRING" id="485913.Krac_10237"/>
<dbReference type="InParanoid" id="D6TG40"/>
<dbReference type="EMBL" id="ADVG01000001">
    <property type="protein sequence ID" value="EFH88742.1"/>
    <property type="molecule type" value="Genomic_DNA"/>
</dbReference>
<dbReference type="AlphaFoldDB" id="D6TG40"/>
<name>D6TG40_KTERA</name>
<protein>
    <submittedName>
        <fullName evidence="1">Uncharacterized protein</fullName>
    </submittedName>
</protein>
<sequence length="30" mass="3399">MMLFAMFVFGVILVLLVWRHQSILGDGSAF</sequence>
<gene>
    <name evidence="1" type="ORF">Krac_10237</name>
</gene>
<evidence type="ECO:0000313" key="1">
    <source>
        <dbReference type="EMBL" id="EFH88742.1"/>
    </source>
</evidence>